<protein>
    <recommendedName>
        <fullName evidence="4">BTB domain-containing protein</fullName>
    </recommendedName>
</protein>
<dbReference type="STRING" id="1314773.A0A3N2Q4Y7"/>
<evidence type="ECO:0000313" key="3">
    <source>
        <dbReference type="Proteomes" id="UP000272025"/>
    </source>
</evidence>
<dbReference type="Proteomes" id="UP000272025">
    <property type="component" value="Unassembled WGS sequence"/>
</dbReference>
<dbReference type="OrthoDB" id="194443at2759"/>
<dbReference type="RefSeq" id="XP_028469572.1">
    <property type="nucleotide sequence ID" value="XM_028614043.1"/>
</dbReference>
<feature type="compositionally biased region" description="Basic and acidic residues" evidence="1">
    <location>
        <begin position="379"/>
        <end position="397"/>
    </location>
</feature>
<accession>A0A3N2Q4Y7</accession>
<gene>
    <name evidence="2" type="ORF">SODALDRAFT_357850</name>
</gene>
<dbReference type="GeneID" id="39582521"/>
<evidence type="ECO:0000313" key="2">
    <source>
        <dbReference type="EMBL" id="ROT41766.1"/>
    </source>
</evidence>
<feature type="compositionally biased region" description="Basic residues" evidence="1">
    <location>
        <begin position="412"/>
        <end position="423"/>
    </location>
</feature>
<name>A0A3N2Q4Y7_SODAK</name>
<keyword evidence="3" id="KW-1185">Reference proteome</keyword>
<dbReference type="EMBL" id="ML119052">
    <property type="protein sequence ID" value="ROT41766.1"/>
    <property type="molecule type" value="Genomic_DNA"/>
</dbReference>
<organism evidence="2 3">
    <name type="scientific">Sodiomyces alkalinus (strain CBS 110278 / VKM F-3762 / F11)</name>
    <name type="common">Alkaliphilic filamentous fungus</name>
    <dbReference type="NCBI Taxonomy" id="1314773"/>
    <lineage>
        <taxon>Eukaryota</taxon>
        <taxon>Fungi</taxon>
        <taxon>Dikarya</taxon>
        <taxon>Ascomycota</taxon>
        <taxon>Pezizomycotina</taxon>
        <taxon>Sordariomycetes</taxon>
        <taxon>Hypocreomycetidae</taxon>
        <taxon>Glomerellales</taxon>
        <taxon>Plectosphaerellaceae</taxon>
        <taxon>Sodiomyces</taxon>
    </lineage>
</organism>
<feature type="region of interest" description="Disordered" evidence="1">
    <location>
        <begin position="368"/>
        <end position="436"/>
    </location>
</feature>
<feature type="compositionally biased region" description="Basic and acidic residues" evidence="1">
    <location>
        <begin position="424"/>
        <end position="436"/>
    </location>
</feature>
<evidence type="ECO:0008006" key="4">
    <source>
        <dbReference type="Google" id="ProtNLM"/>
    </source>
</evidence>
<dbReference type="AlphaFoldDB" id="A0A3N2Q4Y7"/>
<evidence type="ECO:0000256" key="1">
    <source>
        <dbReference type="SAM" id="MobiDB-lite"/>
    </source>
</evidence>
<reference evidence="2 3" key="1">
    <citation type="journal article" date="2018" name="Mol. Ecol.">
        <title>The obligate alkalophilic soda-lake fungus Sodiomyces alkalinus has shifted to a protein diet.</title>
        <authorList>
            <person name="Grum-Grzhimaylo A.A."/>
            <person name="Falkoski D.L."/>
            <person name="van den Heuvel J."/>
            <person name="Valero-Jimenez C.A."/>
            <person name="Min B."/>
            <person name="Choi I.G."/>
            <person name="Lipzen A."/>
            <person name="Daum C.G."/>
            <person name="Aanen D.K."/>
            <person name="Tsang A."/>
            <person name="Henrissat B."/>
            <person name="Bilanenko E.N."/>
            <person name="de Vries R.P."/>
            <person name="van Kan J.A.L."/>
            <person name="Grigoriev I.V."/>
            <person name="Debets A.J.M."/>
        </authorList>
    </citation>
    <scope>NUCLEOTIDE SEQUENCE [LARGE SCALE GENOMIC DNA]</scope>
    <source>
        <strain evidence="2 3">F11</strain>
    </source>
</reference>
<sequence>MGCNGLPYSRLLIDLPWAPRLLSQGHLVTPSLEEPLQLYNFANLVYHLVNTRYKHHEALHAGIARVNFNFKDRVSLYTADARFVVQRDIIVAGSLYFDACFRGGFAESYSGKVYFNTGFPDHDVSTEDLLSYLWLAHEYFFTNLLSGDPPCFERCRVLIDRTARKYDVEVPSRTMTSTVATLRIVDRFLHGPLLPVCRRLVLENMVFTRQQWWKTKTDLPDFSHPIHEYFMRDFLKADALLRPAWECASMIRDALIESFFYLVCHNEEMRWYLMPIIREDPEFHRHWSNFSPRQGPYKVWGGTWAYFLTDEHLTIQDITDALHRRSLRVFGNPDVELSTVQEAARQAATDEHVARAIARVDDLVRRDAEAKKNRKRRGKAPDVEDKDRQLAPGDKNHVGRGPATAEGSEQKKKWKWKKKKKNQQPREEGEYTEMRR</sequence>
<proteinExistence type="predicted"/>